<keyword evidence="7" id="KW-0067">ATP-binding</keyword>
<dbReference type="NCBIfam" id="TIGR00744">
    <property type="entry name" value="ROK_glcA_fam"/>
    <property type="match status" value="1"/>
</dbReference>
<comment type="caution">
    <text evidence="9">The sequence shown here is derived from an EMBL/GenBank/DDBJ whole genome shotgun (WGS) entry which is preliminary data.</text>
</comment>
<evidence type="ECO:0000256" key="2">
    <source>
        <dbReference type="ARBA" id="ARBA00012323"/>
    </source>
</evidence>
<dbReference type="Gene3D" id="3.30.420.40">
    <property type="match status" value="2"/>
</dbReference>
<dbReference type="AlphaFoldDB" id="A0A2T6BU89"/>
<dbReference type="PANTHER" id="PTHR18964">
    <property type="entry name" value="ROK (REPRESSOR, ORF, KINASE) FAMILY"/>
    <property type="match status" value="1"/>
</dbReference>
<dbReference type="GO" id="GO:0006096">
    <property type="term" value="P:glycolytic process"/>
    <property type="evidence" value="ECO:0007669"/>
    <property type="project" value="InterPro"/>
</dbReference>
<dbReference type="SUPFAM" id="SSF53067">
    <property type="entry name" value="Actin-like ATPase domain"/>
    <property type="match status" value="1"/>
</dbReference>
<dbReference type="InterPro" id="IPR000600">
    <property type="entry name" value="ROK"/>
</dbReference>
<name>A0A2T6BU89_9BACL</name>
<dbReference type="InterPro" id="IPR004654">
    <property type="entry name" value="ROK_glcA"/>
</dbReference>
<evidence type="ECO:0000256" key="6">
    <source>
        <dbReference type="ARBA" id="ARBA00022777"/>
    </source>
</evidence>
<dbReference type="EC" id="2.7.1.2" evidence="2"/>
<sequence length="318" mass="32941">MGKRFIGIDVGGTTMKLGVVDERGRLLHKAETPTPSDGQAGLSQMAFQARRIAGEAGISWEQVAGLGLGLPGFLDIPAGKIIRLTNLPWENMPVKDHLEAELNIPVAIDNDANVAALGEAWSGAGAGLQDLVCITLGTGVGGGVITGRRLVHGVSGLAGEIGHIRVEEDGALCGCGQRGCVETVSSATGMVRLVKEAVAEGRKSQLEVQVREGTISARDIFEAADKEDPVALTVIDRATDALAKVMSILSVVLNPAAFIIGGGVSRAKERLFSPLRRAYARHTLAHAAAGVRILPAELGNDAGLIGAAGLTAKWETLG</sequence>
<organism evidence="9 10">
    <name type="scientific">Melghirimyces profundicolus</name>
    <dbReference type="NCBI Taxonomy" id="1242148"/>
    <lineage>
        <taxon>Bacteria</taxon>
        <taxon>Bacillati</taxon>
        <taxon>Bacillota</taxon>
        <taxon>Bacilli</taxon>
        <taxon>Bacillales</taxon>
        <taxon>Thermoactinomycetaceae</taxon>
        <taxon>Melghirimyces</taxon>
    </lineage>
</organism>
<dbReference type="RefSeq" id="WP_108023426.1">
    <property type="nucleotide sequence ID" value="NZ_QBKR01000011.1"/>
</dbReference>
<evidence type="ECO:0000256" key="5">
    <source>
        <dbReference type="ARBA" id="ARBA00022741"/>
    </source>
</evidence>
<keyword evidence="5" id="KW-0547">Nucleotide-binding</keyword>
<evidence type="ECO:0000256" key="4">
    <source>
        <dbReference type="ARBA" id="ARBA00022679"/>
    </source>
</evidence>
<dbReference type="InterPro" id="IPR049874">
    <property type="entry name" value="ROK_cs"/>
</dbReference>
<evidence type="ECO:0000313" key="10">
    <source>
        <dbReference type="Proteomes" id="UP000244240"/>
    </source>
</evidence>
<evidence type="ECO:0000256" key="1">
    <source>
        <dbReference type="ARBA" id="ARBA00006479"/>
    </source>
</evidence>
<keyword evidence="4" id="KW-0808">Transferase</keyword>
<dbReference type="PANTHER" id="PTHR18964:SF149">
    <property type="entry name" value="BIFUNCTIONAL UDP-N-ACETYLGLUCOSAMINE 2-EPIMERASE_N-ACETYLMANNOSAMINE KINASE"/>
    <property type="match status" value="1"/>
</dbReference>
<dbReference type="OrthoDB" id="9810372at2"/>
<keyword evidence="6 9" id="KW-0418">Kinase</keyword>
<evidence type="ECO:0000313" key="9">
    <source>
        <dbReference type="EMBL" id="PTX59623.1"/>
    </source>
</evidence>
<evidence type="ECO:0000256" key="3">
    <source>
        <dbReference type="ARBA" id="ARBA00014701"/>
    </source>
</evidence>
<dbReference type="InterPro" id="IPR043129">
    <property type="entry name" value="ATPase_NBD"/>
</dbReference>
<evidence type="ECO:0000256" key="8">
    <source>
        <dbReference type="ARBA" id="ARBA00032386"/>
    </source>
</evidence>
<dbReference type="Pfam" id="PF00480">
    <property type="entry name" value="ROK"/>
    <property type="match status" value="1"/>
</dbReference>
<accession>A0A2T6BU89</accession>
<dbReference type="GO" id="GO:0005524">
    <property type="term" value="F:ATP binding"/>
    <property type="evidence" value="ECO:0007669"/>
    <property type="project" value="UniProtKB-KW"/>
</dbReference>
<dbReference type="PROSITE" id="PS01125">
    <property type="entry name" value="ROK"/>
    <property type="match status" value="1"/>
</dbReference>
<dbReference type="EMBL" id="QBKR01000011">
    <property type="protein sequence ID" value="PTX59623.1"/>
    <property type="molecule type" value="Genomic_DNA"/>
</dbReference>
<dbReference type="Proteomes" id="UP000244240">
    <property type="component" value="Unassembled WGS sequence"/>
</dbReference>
<protein>
    <recommendedName>
        <fullName evidence="3">Glucokinase</fullName>
        <ecNumber evidence="2">2.7.1.2</ecNumber>
    </recommendedName>
    <alternativeName>
        <fullName evidence="8">Glucose kinase</fullName>
    </alternativeName>
</protein>
<dbReference type="GO" id="GO:0004340">
    <property type="term" value="F:glucokinase activity"/>
    <property type="evidence" value="ECO:0007669"/>
    <property type="project" value="UniProtKB-EC"/>
</dbReference>
<reference evidence="9 10" key="1">
    <citation type="submission" date="2018-04" db="EMBL/GenBank/DDBJ databases">
        <title>Genomic Encyclopedia of Archaeal and Bacterial Type Strains, Phase II (KMG-II): from individual species to whole genera.</title>
        <authorList>
            <person name="Goeker M."/>
        </authorList>
    </citation>
    <scope>NUCLEOTIDE SEQUENCE [LARGE SCALE GENOMIC DNA]</scope>
    <source>
        <strain evidence="9 10">DSM 45787</strain>
    </source>
</reference>
<dbReference type="GO" id="GO:0005737">
    <property type="term" value="C:cytoplasm"/>
    <property type="evidence" value="ECO:0007669"/>
    <property type="project" value="InterPro"/>
</dbReference>
<proteinExistence type="inferred from homology"/>
<evidence type="ECO:0000256" key="7">
    <source>
        <dbReference type="ARBA" id="ARBA00022840"/>
    </source>
</evidence>
<gene>
    <name evidence="9" type="ORF">C8P63_11158</name>
</gene>
<comment type="similarity">
    <text evidence="1">Belongs to the ROK (NagC/XylR) family.</text>
</comment>
<keyword evidence="10" id="KW-1185">Reference proteome</keyword>